<keyword evidence="2" id="KW-1185">Reference proteome</keyword>
<proteinExistence type="predicted"/>
<dbReference type="AlphaFoldDB" id="A0A8H6B4A5"/>
<accession>A0A8H6B4A5</accession>
<dbReference type="Proteomes" id="UP000531561">
    <property type="component" value="Unassembled WGS sequence"/>
</dbReference>
<dbReference type="RefSeq" id="XP_037197716.1">
    <property type="nucleotide sequence ID" value="XM_037331383.1"/>
</dbReference>
<evidence type="ECO:0000313" key="2">
    <source>
        <dbReference type="Proteomes" id="UP000531561"/>
    </source>
</evidence>
<sequence>MKDCGDFGMKSWESSEVDNTYISATSNCNIVFTLQEVVGHKHLCATRSPRYIVLGSIGSTRPRVSVSCTDGESFSEYTIYCGDILSKVAEQTLVDNKVSYCQLLFFWPIMCLALKGSISLLSILQ</sequence>
<name>A0A8H6B4A5_9HELO</name>
<comment type="caution">
    <text evidence="1">The sequence shown here is derived from an EMBL/GenBank/DDBJ whole genome shotgun (WGS) entry which is preliminary data.</text>
</comment>
<gene>
    <name evidence="1" type="ORF">Bfra_000941</name>
</gene>
<protein>
    <submittedName>
        <fullName evidence="1">Uncharacterized protein</fullName>
    </submittedName>
</protein>
<reference evidence="1 2" key="1">
    <citation type="journal article" date="2020" name="Phytopathology">
        <title>A high-quality genome resource of Botrytis fragariae, a new and rapidly spreading fungal pathogen causing strawberry gray mold in the U.S.A.</title>
        <authorList>
            <person name="Wu Y."/>
            <person name="Saski C.A."/>
            <person name="Schnabel G."/>
            <person name="Xiao S."/>
            <person name="Hu M."/>
        </authorList>
    </citation>
    <scope>NUCLEOTIDE SEQUENCE [LARGE SCALE GENOMIC DNA]</scope>
    <source>
        <strain evidence="1 2">BVB16</strain>
    </source>
</reference>
<dbReference type="GeneID" id="59255075"/>
<organism evidence="1 2">
    <name type="scientific">Botrytis fragariae</name>
    <dbReference type="NCBI Taxonomy" id="1964551"/>
    <lineage>
        <taxon>Eukaryota</taxon>
        <taxon>Fungi</taxon>
        <taxon>Dikarya</taxon>
        <taxon>Ascomycota</taxon>
        <taxon>Pezizomycotina</taxon>
        <taxon>Leotiomycetes</taxon>
        <taxon>Helotiales</taxon>
        <taxon>Sclerotiniaceae</taxon>
        <taxon>Botrytis</taxon>
    </lineage>
</organism>
<dbReference type="EMBL" id="JABFCT010000002">
    <property type="protein sequence ID" value="KAF5878772.1"/>
    <property type="molecule type" value="Genomic_DNA"/>
</dbReference>
<evidence type="ECO:0000313" key="1">
    <source>
        <dbReference type="EMBL" id="KAF5878772.1"/>
    </source>
</evidence>